<proteinExistence type="predicted"/>
<comment type="caution">
    <text evidence="2">The sequence shown here is derived from an EMBL/GenBank/DDBJ whole genome shotgun (WGS) entry which is preliminary data.</text>
</comment>
<feature type="transmembrane region" description="Helical" evidence="1">
    <location>
        <begin position="202"/>
        <end position="220"/>
    </location>
</feature>
<evidence type="ECO:0000313" key="3">
    <source>
        <dbReference type="Proteomes" id="UP000275408"/>
    </source>
</evidence>
<dbReference type="OrthoDB" id="10052666at2759"/>
<feature type="transmembrane region" description="Helical" evidence="1">
    <location>
        <begin position="240"/>
        <end position="263"/>
    </location>
</feature>
<name>A0A3M6TYN7_POCDA</name>
<sequence length="288" mass="32241">MATDEEIISEAVKGTWAYIKKNDPEDYSKLVADSELKDSITEEARKAAKEEVELSHEFTSQLDIPDIRKRLEKHLTEHRISLIEKGLTIPTFCMEISMTDDGYYLAQFTREGHEFRPPIKLKTVAAIDYTSFLQYASIVVEGVLLVAQAAGIEISVSEGTMKATIEETEQAIENSSKFQEAIKKFISSWNAAEGKRYDQAKALFYLVKDTYAAGLLWTIIKSLCRNMSWRDWLETAAKVIAMVIAAFATEGAALIAEIVLALVSAIDFAKKIVNVGKLEEIKENVSKK</sequence>
<dbReference type="AlphaFoldDB" id="A0A3M6TYN7"/>
<evidence type="ECO:0000256" key="1">
    <source>
        <dbReference type="SAM" id="Phobius"/>
    </source>
</evidence>
<dbReference type="EMBL" id="RCHS01002686">
    <property type="protein sequence ID" value="RMX46513.1"/>
    <property type="molecule type" value="Genomic_DNA"/>
</dbReference>
<keyword evidence="3" id="KW-1185">Reference proteome</keyword>
<organism evidence="2 3">
    <name type="scientific">Pocillopora damicornis</name>
    <name type="common">Cauliflower coral</name>
    <name type="synonym">Millepora damicornis</name>
    <dbReference type="NCBI Taxonomy" id="46731"/>
    <lineage>
        <taxon>Eukaryota</taxon>
        <taxon>Metazoa</taxon>
        <taxon>Cnidaria</taxon>
        <taxon>Anthozoa</taxon>
        <taxon>Hexacorallia</taxon>
        <taxon>Scleractinia</taxon>
        <taxon>Astrocoeniina</taxon>
        <taxon>Pocilloporidae</taxon>
        <taxon>Pocillopora</taxon>
    </lineage>
</organism>
<dbReference type="Proteomes" id="UP000275408">
    <property type="component" value="Unassembled WGS sequence"/>
</dbReference>
<keyword evidence="1" id="KW-1133">Transmembrane helix</keyword>
<evidence type="ECO:0000313" key="2">
    <source>
        <dbReference type="EMBL" id="RMX46513.1"/>
    </source>
</evidence>
<keyword evidence="1" id="KW-0812">Transmembrane</keyword>
<keyword evidence="1" id="KW-0472">Membrane</keyword>
<protein>
    <submittedName>
        <fullName evidence="2">Uncharacterized protein</fullName>
    </submittedName>
</protein>
<reference evidence="2 3" key="1">
    <citation type="journal article" date="2018" name="Sci. Rep.">
        <title>Comparative analysis of the Pocillopora damicornis genome highlights role of immune system in coral evolution.</title>
        <authorList>
            <person name="Cunning R."/>
            <person name="Bay R.A."/>
            <person name="Gillette P."/>
            <person name="Baker A.C."/>
            <person name="Traylor-Knowles N."/>
        </authorList>
    </citation>
    <scope>NUCLEOTIDE SEQUENCE [LARGE SCALE GENOMIC DNA]</scope>
    <source>
        <strain evidence="2">RSMAS</strain>
        <tissue evidence="2">Whole animal</tissue>
    </source>
</reference>
<gene>
    <name evidence="2" type="ORF">pdam_00018708</name>
</gene>
<dbReference type="OMA" id="REGHEFR"/>
<accession>A0A3M6TYN7</accession>